<dbReference type="Proteomes" id="UP000579523">
    <property type="component" value="Unassembled WGS sequence"/>
</dbReference>
<reference evidence="1 2" key="1">
    <citation type="submission" date="2020-08" db="EMBL/GenBank/DDBJ databases">
        <title>Genomic Encyclopedia of Type Strains, Phase III (KMG-III): the genomes of soil and plant-associated and newly described type strains.</title>
        <authorList>
            <person name="Whitman W."/>
        </authorList>
    </citation>
    <scope>NUCLEOTIDE SEQUENCE [LARGE SCALE GENOMIC DNA]</scope>
    <source>
        <strain evidence="1 2">CECT 3273</strain>
    </source>
</reference>
<dbReference type="RefSeq" id="WP_184818155.1">
    <property type="nucleotide sequence ID" value="NZ_BMTK01000004.1"/>
</dbReference>
<organism evidence="1 2">
    <name type="scientific">Streptomyces griseomycini</name>
    <dbReference type="NCBI Taxonomy" id="66895"/>
    <lineage>
        <taxon>Bacteria</taxon>
        <taxon>Bacillati</taxon>
        <taxon>Actinomycetota</taxon>
        <taxon>Actinomycetes</taxon>
        <taxon>Kitasatosporales</taxon>
        <taxon>Streptomycetaceae</taxon>
        <taxon>Streptomyces</taxon>
    </lineage>
</organism>
<sequence length="150" mass="16648">MTPRIRDTVERYFALLQAHASPERVLDDVLTPDFRTGFVGGHVWRGPEGPADFLQARSELFDESHEIRQMSEPVAPADGLWAVRTRLGLALRRRAPAAPRSELLTGVAFHAWELRAGPRWRVAARMVEGLAHLDEGARTLFGTPGTGLNT</sequence>
<dbReference type="SUPFAM" id="SSF54427">
    <property type="entry name" value="NTF2-like"/>
    <property type="match status" value="1"/>
</dbReference>
<dbReference type="EMBL" id="JACHJI010000002">
    <property type="protein sequence ID" value="MBB4897371.1"/>
    <property type="molecule type" value="Genomic_DNA"/>
</dbReference>
<gene>
    <name evidence="1" type="ORF">FHS37_001398</name>
</gene>
<dbReference type="Gene3D" id="3.10.450.50">
    <property type="match status" value="1"/>
</dbReference>
<dbReference type="AlphaFoldDB" id="A0A7W7LXD0"/>
<comment type="caution">
    <text evidence="1">The sequence shown here is derived from an EMBL/GenBank/DDBJ whole genome shotgun (WGS) entry which is preliminary data.</text>
</comment>
<evidence type="ECO:0008006" key="3">
    <source>
        <dbReference type="Google" id="ProtNLM"/>
    </source>
</evidence>
<accession>A0A7W7LXD0</accession>
<evidence type="ECO:0000313" key="2">
    <source>
        <dbReference type="Proteomes" id="UP000579523"/>
    </source>
</evidence>
<evidence type="ECO:0000313" key="1">
    <source>
        <dbReference type="EMBL" id="MBB4897371.1"/>
    </source>
</evidence>
<keyword evidence="2" id="KW-1185">Reference proteome</keyword>
<dbReference type="InterPro" id="IPR032710">
    <property type="entry name" value="NTF2-like_dom_sf"/>
</dbReference>
<name>A0A7W7LXD0_9ACTN</name>
<protein>
    <recommendedName>
        <fullName evidence="3">DUF4440 domain-containing protein</fullName>
    </recommendedName>
</protein>
<proteinExistence type="predicted"/>